<feature type="compositionally biased region" description="Polar residues" evidence="1">
    <location>
        <begin position="1016"/>
        <end position="1036"/>
    </location>
</feature>
<evidence type="ECO:0000313" key="3">
    <source>
        <dbReference type="EMBL" id="PJF17730.1"/>
    </source>
</evidence>
<keyword evidence="2" id="KW-0732">Signal</keyword>
<feature type="compositionally biased region" description="Acidic residues" evidence="1">
    <location>
        <begin position="1037"/>
        <end position="1046"/>
    </location>
</feature>
<dbReference type="EMBL" id="MTSL01000162">
    <property type="protein sequence ID" value="PJF17730.1"/>
    <property type="molecule type" value="Genomic_DNA"/>
</dbReference>
<evidence type="ECO:0000256" key="1">
    <source>
        <dbReference type="SAM" id="MobiDB-lite"/>
    </source>
</evidence>
<feature type="signal peptide" evidence="2">
    <location>
        <begin position="1"/>
        <end position="21"/>
    </location>
</feature>
<proteinExistence type="predicted"/>
<organism evidence="3 4">
    <name type="scientific">Paramicrosporidium saccamoebae</name>
    <dbReference type="NCBI Taxonomy" id="1246581"/>
    <lineage>
        <taxon>Eukaryota</taxon>
        <taxon>Fungi</taxon>
        <taxon>Fungi incertae sedis</taxon>
        <taxon>Cryptomycota</taxon>
        <taxon>Cryptomycota incertae sedis</taxon>
        <taxon>Paramicrosporidium</taxon>
    </lineage>
</organism>
<dbReference type="Proteomes" id="UP000240830">
    <property type="component" value="Unassembled WGS sequence"/>
</dbReference>
<comment type="caution">
    <text evidence="3">The sequence shown here is derived from an EMBL/GenBank/DDBJ whole genome shotgun (WGS) entry which is preliminary data.</text>
</comment>
<accession>A0A2H9TJB4</accession>
<feature type="region of interest" description="Disordered" evidence="1">
    <location>
        <begin position="1016"/>
        <end position="1046"/>
    </location>
</feature>
<protein>
    <submittedName>
        <fullName evidence="3">Uncharacterized protein</fullName>
    </submittedName>
</protein>
<gene>
    <name evidence="3" type="ORF">PSACC_02458</name>
</gene>
<name>A0A2H9TJB4_9FUNG</name>
<feature type="region of interest" description="Disordered" evidence="1">
    <location>
        <begin position="857"/>
        <end position="877"/>
    </location>
</feature>
<feature type="chain" id="PRO_5014180519" evidence="2">
    <location>
        <begin position="22"/>
        <end position="1046"/>
    </location>
</feature>
<sequence length="1046" mass="117265">MKQGALSRLAIILALVDSAAASTTTTTTTTTTGYAANDYQSTIPPIKALGADDEVMLKLSCVTLFRQHDIPSIGGVMSLAKLSDQENWDELTGLAECSAAFSEKGEVLSGVHVRELLTPIWGWDTQGTTAETPGSRLMTLYKLGALSHVKAWDAVTIEDSLEPFEGICLKTLNHWATFKPEVLSEYIAMQGAYSELPRPTEASRRTLRRLLDHKLFRSAKNLNWNIFDSNVMAYLASKSSDLGGKLVECLLHVISGMTEEDSVFLAVLALRTEMFLKLLLTEHDTYESATLGKIVQTLYECRVKIYQTTNLGLVHSLLAHWSPEMTEILTQVQTTLDASLVTSVTSCLLCESTFPLPAPSFDDFYDLVEATDNLPGNFDKNSWYVDFLLLHPSSPADLEKYHHLLNSVFVNSMKDLSQYVNSRKNEYSTSLTPPTMALKLCSTMMRSNVQGVIDCICPIEDLFRGKKHLRRSVLHAMKGKPDVAPICYALVKNENDLRAVAIVTHNTKNKPTWKIEKYDMVHGHNLEETVAFLTNHPDEFANSQLMLKVPQAIDQDGPSRALIDQFLKRIEKELICPLSEVNGIVKRFSWLMGGEAGLIAGMFTGKAIQKNLRATFALDLPFYTLLPYADDEEAVMEYYDKTYKDRVKEFINTKLMQGYERKDFYTDDMYLPTVKGITFTTLGKPSNLLDLGDCEAADLSGCTFDNITKFFEEYHEMIRRGFLEFFRNYAFYLNKTFRVAGIRFMRRPSVLLDTFNAPLLTAKDVIDAIKFSNVENPLVDSFYPGHKILLHDCIRTFIESLTTTQLAKMLTVWTGSSSTVLTPDCLIINVTRNPHKSARLNLFHWEDLELNQDQTVRASSNSMQEEVEPTSHGVASLGDWEGVPAVEQSDFDMESQEMKEAAPEIVDSMTTEEQQPPQKSDTKAVTEELNDSPDYVIRAGVEFCTLVSRVAALQHAILELGPEEVFDPHLLVHDDYDTYPSSTCASLLYVVPQHSYNVVRAMVIFTNSHSASLMDVETTQQPEPAQNDQPNNASNSAEDEDPEATF</sequence>
<keyword evidence="4" id="KW-1185">Reference proteome</keyword>
<dbReference type="AlphaFoldDB" id="A0A2H9TJB4"/>
<evidence type="ECO:0000313" key="4">
    <source>
        <dbReference type="Proteomes" id="UP000240830"/>
    </source>
</evidence>
<reference evidence="3 4" key="1">
    <citation type="submission" date="2016-10" db="EMBL/GenBank/DDBJ databases">
        <title>The genome of Paramicrosporidium saccamoebae is the missing link in understanding Cryptomycota and Microsporidia evolution.</title>
        <authorList>
            <person name="Quandt C.A."/>
            <person name="Beaudet D."/>
            <person name="Corsaro D."/>
            <person name="Michel R."/>
            <person name="Corradi N."/>
            <person name="James T."/>
        </authorList>
    </citation>
    <scope>NUCLEOTIDE SEQUENCE [LARGE SCALE GENOMIC DNA]</scope>
    <source>
        <strain evidence="3 4">KSL3</strain>
    </source>
</reference>
<evidence type="ECO:0000256" key="2">
    <source>
        <dbReference type="SAM" id="SignalP"/>
    </source>
</evidence>